<evidence type="ECO:0000256" key="2">
    <source>
        <dbReference type="ARBA" id="ARBA00022448"/>
    </source>
</evidence>
<name>A0AAJ6QMH4_9ACAR</name>
<feature type="transmembrane region" description="Helical" evidence="12">
    <location>
        <begin position="128"/>
        <end position="149"/>
    </location>
</feature>
<reference evidence="15" key="1">
    <citation type="submission" date="2025-08" db="UniProtKB">
        <authorList>
            <consortium name="RefSeq"/>
        </authorList>
    </citation>
    <scope>IDENTIFICATION</scope>
</reference>
<evidence type="ECO:0000313" key="15">
    <source>
        <dbReference type="RefSeq" id="XP_003737818.1"/>
    </source>
</evidence>
<evidence type="ECO:0000256" key="7">
    <source>
        <dbReference type="ARBA" id="ARBA00023136"/>
    </source>
</evidence>
<evidence type="ECO:0000256" key="6">
    <source>
        <dbReference type="ARBA" id="ARBA00023065"/>
    </source>
</evidence>
<evidence type="ECO:0000256" key="9">
    <source>
        <dbReference type="ARBA" id="ARBA00023180"/>
    </source>
</evidence>
<dbReference type="KEGG" id="goe:100903151"/>
<dbReference type="GeneID" id="100903151"/>
<dbReference type="Gene3D" id="3.40.190.10">
    <property type="entry name" value="Periplasmic binding protein-like II"/>
    <property type="match status" value="1"/>
</dbReference>
<dbReference type="InterPro" id="IPR019594">
    <property type="entry name" value="Glu/Gly-bd"/>
</dbReference>
<keyword evidence="5 12" id="KW-1133">Transmembrane helix</keyword>
<keyword evidence="2" id="KW-0813">Transport</keyword>
<keyword evidence="8" id="KW-0675">Receptor</keyword>
<keyword evidence="9" id="KW-0325">Glycoprotein</keyword>
<dbReference type="InterPro" id="IPR052192">
    <property type="entry name" value="Insect_Ionotropic_Sensory_Rcpt"/>
</dbReference>
<evidence type="ECO:0000313" key="14">
    <source>
        <dbReference type="Proteomes" id="UP000694867"/>
    </source>
</evidence>
<protein>
    <submittedName>
        <fullName evidence="15">Glutamate receptor-like</fullName>
    </submittedName>
</protein>
<keyword evidence="14" id="KW-1185">Reference proteome</keyword>
<dbReference type="SUPFAM" id="SSF53850">
    <property type="entry name" value="Periplasmic binding protein-like II"/>
    <property type="match status" value="1"/>
</dbReference>
<keyword evidence="10" id="KW-1071">Ligand-gated ion channel</keyword>
<keyword evidence="11" id="KW-0407">Ion channel</keyword>
<evidence type="ECO:0000256" key="1">
    <source>
        <dbReference type="ARBA" id="ARBA00004651"/>
    </source>
</evidence>
<dbReference type="GO" id="GO:0005886">
    <property type="term" value="C:plasma membrane"/>
    <property type="evidence" value="ECO:0007669"/>
    <property type="project" value="UniProtKB-SubCell"/>
</dbReference>
<feature type="transmembrane region" description="Helical" evidence="12">
    <location>
        <begin position="187"/>
        <end position="205"/>
    </location>
</feature>
<evidence type="ECO:0000256" key="12">
    <source>
        <dbReference type="SAM" id="Phobius"/>
    </source>
</evidence>
<keyword evidence="7 12" id="KW-0472">Membrane</keyword>
<sequence length="430" mass="47729">MNDSILRIASFTYPPYHVLYERDGHRAVSGMYGKILQVLSKSLGFSYSITDAAAWGIKINNTWNGAIGLLDRDEADLALCGTIPTAEKLVVAAPTPMINPIEIIIFAGRETRFSKDPFAVLRQLHYDVWMALALGILFVSSLLTASQILLTRTPTSAEACLRNIFLLFGATWNECSGEPPRLNTARMFWITWILGISVILMNAYAGQLKGAMLFKPEKPRLNKLWDLHQRPHLKVYVPENSVEFILKISDKSFVRQLYSRIVEQHKTTRPAATLFSPDILSSVLSTSAAVIASRPACARAAAEKCKTSPIGELYAGTEIVYSFNAVLFLNRKMQDSKRALINLSIRRLNEAGLLLSWFREVAGAWTGCLGTAVPDGHQLQSLHVAEIEGICYIGLIGHSLALIAFVVERIGIRRRPMLMTTGSIKKNYDS</sequence>
<evidence type="ECO:0000256" key="11">
    <source>
        <dbReference type="ARBA" id="ARBA00023303"/>
    </source>
</evidence>
<keyword evidence="3" id="KW-1003">Cell membrane</keyword>
<dbReference type="GO" id="GO:0015276">
    <property type="term" value="F:ligand-gated monoatomic ion channel activity"/>
    <property type="evidence" value="ECO:0007669"/>
    <property type="project" value="InterPro"/>
</dbReference>
<comment type="subcellular location">
    <subcellularLocation>
        <location evidence="1">Cell membrane</location>
        <topology evidence="1">Multi-pass membrane protein</topology>
    </subcellularLocation>
</comment>
<dbReference type="Gene3D" id="1.10.287.70">
    <property type="match status" value="1"/>
</dbReference>
<accession>A0AAJ6QMH4</accession>
<evidence type="ECO:0000256" key="8">
    <source>
        <dbReference type="ARBA" id="ARBA00023170"/>
    </source>
</evidence>
<dbReference type="Pfam" id="PF10613">
    <property type="entry name" value="Lig_chan-Glu_bd"/>
    <property type="match status" value="1"/>
</dbReference>
<keyword evidence="4 12" id="KW-0812">Transmembrane</keyword>
<organism evidence="14 15">
    <name type="scientific">Galendromus occidentalis</name>
    <name type="common">western predatory mite</name>
    <dbReference type="NCBI Taxonomy" id="34638"/>
    <lineage>
        <taxon>Eukaryota</taxon>
        <taxon>Metazoa</taxon>
        <taxon>Ecdysozoa</taxon>
        <taxon>Arthropoda</taxon>
        <taxon>Chelicerata</taxon>
        <taxon>Arachnida</taxon>
        <taxon>Acari</taxon>
        <taxon>Parasitiformes</taxon>
        <taxon>Mesostigmata</taxon>
        <taxon>Gamasina</taxon>
        <taxon>Phytoseioidea</taxon>
        <taxon>Phytoseiidae</taxon>
        <taxon>Typhlodrominae</taxon>
        <taxon>Galendromus</taxon>
    </lineage>
</organism>
<dbReference type="RefSeq" id="XP_003737818.1">
    <property type="nucleotide sequence ID" value="XM_003737770.1"/>
</dbReference>
<evidence type="ECO:0000256" key="3">
    <source>
        <dbReference type="ARBA" id="ARBA00022475"/>
    </source>
</evidence>
<keyword evidence="6" id="KW-0406">Ion transport</keyword>
<evidence type="ECO:0000256" key="10">
    <source>
        <dbReference type="ARBA" id="ARBA00023286"/>
    </source>
</evidence>
<dbReference type="Proteomes" id="UP000694867">
    <property type="component" value="Unplaced"/>
</dbReference>
<evidence type="ECO:0000256" key="4">
    <source>
        <dbReference type="ARBA" id="ARBA00022692"/>
    </source>
</evidence>
<dbReference type="AlphaFoldDB" id="A0AAJ6QMH4"/>
<evidence type="ECO:0000256" key="5">
    <source>
        <dbReference type="ARBA" id="ARBA00022989"/>
    </source>
</evidence>
<gene>
    <name evidence="15" type="primary">LOC100903151</name>
</gene>
<evidence type="ECO:0000259" key="13">
    <source>
        <dbReference type="Pfam" id="PF10613"/>
    </source>
</evidence>
<dbReference type="PANTHER" id="PTHR42643:SF38">
    <property type="entry name" value="IONOTROPIC RECEPTOR 100A"/>
    <property type="match status" value="1"/>
</dbReference>
<proteinExistence type="predicted"/>
<dbReference type="PANTHER" id="PTHR42643">
    <property type="entry name" value="IONOTROPIC RECEPTOR 20A-RELATED"/>
    <property type="match status" value="1"/>
</dbReference>
<feature type="domain" description="Ionotropic glutamate receptor L-glutamate and glycine-binding" evidence="13">
    <location>
        <begin position="6"/>
        <end position="88"/>
    </location>
</feature>